<organism evidence="3 4">
    <name type="scientific">Coccomyxa viridis</name>
    <dbReference type="NCBI Taxonomy" id="1274662"/>
    <lineage>
        <taxon>Eukaryota</taxon>
        <taxon>Viridiplantae</taxon>
        <taxon>Chlorophyta</taxon>
        <taxon>core chlorophytes</taxon>
        <taxon>Trebouxiophyceae</taxon>
        <taxon>Trebouxiophyceae incertae sedis</taxon>
        <taxon>Coccomyxaceae</taxon>
        <taxon>Coccomyxa</taxon>
    </lineage>
</organism>
<gene>
    <name evidence="3" type="ORF">CVIRNUC_006429</name>
</gene>
<feature type="region of interest" description="Disordered" evidence="1">
    <location>
        <begin position="27"/>
        <end position="46"/>
    </location>
</feature>
<evidence type="ECO:0000256" key="1">
    <source>
        <dbReference type="SAM" id="MobiDB-lite"/>
    </source>
</evidence>
<accession>A0AAV1IB53</accession>
<protein>
    <submittedName>
        <fullName evidence="3">Uncharacterized protein</fullName>
    </submittedName>
</protein>
<reference evidence="3 4" key="1">
    <citation type="submission" date="2023-10" db="EMBL/GenBank/DDBJ databases">
        <authorList>
            <person name="Maclean D."/>
            <person name="Macfadyen A."/>
        </authorList>
    </citation>
    <scope>NUCLEOTIDE SEQUENCE [LARGE SCALE GENOMIC DNA]</scope>
</reference>
<keyword evidence="2" id="KW-0732">Signal</keyword>
<proteinExistence type="predicted"/>
<feature type="signal peptide" evidence="2">
    <location>
        <begin position="1"/>
        <end position="21"/>
    </location>
</feature>
<dbReference type="AlphaFoldDB" id="A0AAV1IB53"/>
<feature type="chain" id="PRO_5043516567" evidence="2">
    <location>
        <begin position="22"/>
        <end position="312"/>
    </location>
</feature>
<sequence length="312" mass="34146">MKAQGLLTLVYVAAVLAYAAADRDGGNDGGHYGGGDKGRGNGHSWGRGDPIMTGFGGRAFEFLGQPGKIYSLLSEKHHQVSTKLKVGVMWDHNGTYMEGFGFQYRDQQILVELNRMDELEVTMNGERLAMTKGETELEMIPYVEGGELLMLWQLHREGLGKAVEITTDLMQVLIWLTPAGTVDDGGKEQPAYLNFDVSLLGPPSGNHMEGVVGETYNRMLVGEAANDPNSEFYLPDDYVFRGKGAEFDYLIASYFSETANTMFGKEHKRVLIEADAGGLQFPMRALGRAAGLLIAPKPLVVRASGGRRGRFL</sequence>
<name>A0AAV1IB53_9CHLO</name>
<dbReference type="EMBL" id="CAUYUE010000008">
    <property type="protein sequence ID" value="CAK0783230.1"/>
    <property type="molecule type" value="Genomic_DNA"/>
</dbReference>
<comment type="caution">
    <text evidence="3">The sequence shown here is derived from an EMBL/GenBank/DDBJ whole genome shotgun (WGS) entry which is preliminary data.</text>
</comment>
<evidence type="ECO:0000313" key="3">
    <source>
        <dbReference type="EMBL" id="CAK0783230.1"/>
    </source>
</evidence>
<keyword evidence="4" id="KW-1185">Reference proteome</keyword>
<evidence type="ECO:0000313" key="4">
    <source>
        <dbReference type="Proteomes" id="UP001314263"/>
    </source>
</evidence>
<evidence type="ECO:0000256" key="2">
    <source>
        <dbReference type="SAM" id="SignalP"/>
    </source>
</evidence>
<dbReference type="Proteomes" id="UP001314263">
    <property type="component" value="Unassembled WGS sequence"/>
</dbReference>